<reference evidence="12 13" key="1">
    <citation type="journal article" date="2015" name="Nature">
        <title>rRNA introns, odd ribosomes, and small enigmatic genomes across a large radiation of phyla.</title>
        <authorList>
            <person name="Brown C.T."/>
            <person name="Hug L.A."/>
            <person name="Thomas B.C."/>
            <person name="Sharon I."/>
            <person name="Castelle C.J."/>
            <person name="Singh A."/>
            <person name="Wilkins M.J."/>
            <person name="Williams K.H."/>
            <person name="Banfield J.F."/>
        </authorList>
    </citation>
    <scope>NUCLEOTIDE SEQUENCE [LARGE SCALE GENOMIC DNA]</scope>
</reference>
<sequence>MIVLGLDPGTIRIGYGFIEVRGNKLVHLASGLLKIPPAKEGNGLAAAEEDLSRLLALWRPEWAGVERLFFSKNQKTGLAVAETRGVLLNTLHKNGVPVIEIAPSEVKSAVAGHGQESGRKNGRFFFGSFASKNA</sequence>
<keyword evidence="4" id="KW-0479">Metal-binding</keyword>
<comment type="similarity">
    <text evidence="1">Belongs to the RuvC family.</text>
</comment>
<name>A0A0G1WMK9_9BACT</name>
<evidence type="ECO:0000256" key="2">
    <source>
        <dbReference type="ARBA" id="ARBA00022490"/>
    </source>
</evidence>
<evidence type="ECO:0000256" key="11">
    <source>
        <dbReference type="ARBA" id="ARBA00023204"/>
    </source>
</evidence>
<evidence type="ECO:0000313" key="13">
    <source>
        <dbReference type="Proteomes" id="UP000034956"/>
    </source>
</evidence>
<evidence type="ECO:0000256" key="4">
    <source>
        <dbReference type="ARBA" id="ARBA00022723"/>
    </source>
</evidence>
<dbReference type="AlphaFoldDB" id="A0A0G1WMK9"/>
<evidence type="ECO:0000256" key="5">
    <source>
        <dbReference type="ARBA" id="ARBA00022759"/>
    </source>
</evidence>
<keyword evidence="3" id="KW-0540">Nuclease</keyword>
<dbReference type="Proteomes" id="UP000034956">
    <property type="component" value="Unassembled WGS sequence"/>
</dbReference>
<keyword evidence="7" id="KW-0378">Hydrolase</keyword>
<keyword evidence="6" id="KW-0227">DNA damage</keyword>
<dbReference type="Gene3D" id="3.30.420.10">
    <property type="entry name" value="Ribonuclease H-like superfamily/Ribonuclease H"/>
    <property type="match status" value="1"/>
</dbReference>
<evidence type="ECO:0000256" key="6">
    <source>
        <dbReference type="ARBA" id="ARBA00022763"/>
    </source>
</evidence>
<dbReference type="InterPro" id="IPR012337">
    <property type="entry name" value="RNaseH-like_sf"/>
</dbReference>
<evidence type="ECO:0000256" key="10">
    <source>
        <dbReference type="ARBA" id="ARBA00023172"/>
    </source>
</evidence>
<evidence type="ECO:0000256" key="7">
    <source>
        <dbReference type="ARBA" id="ARBA00022801"/>
    </source>
</evidence>
<dbReference type="InterPro" id="IPR036397">
    <property type="entry name" value="RNaseH_sf"/>
</dbReference>
<dbReference type="PANTHER" id="PTHR30194:SF3">
    <property type="entry name" value="CROSSOVER JUNCTION ENDODEOXYRIBONUCLEASE RUVC"/>
    <property type="match status" value="1"/>
</dbReference>
<dbReference type="PANTHER" id="PTHR30194">
    <property type="entry name" value="CROSSOVER JUNCTION ENDODEOXYRIBONUCLEASE RUVC"/>
    <property type="match status" value="1"/>
</dbReference>
<evidence type="ECO:0000256" key="9">
    <source>
        <dbReference type="ARBA" id="ARBA00023125"/>
    </source>
</evidence>
<dbReference type="PRINTS" id="PR00696">
    <property type="entry name" value="RSOLVASERUVC"/>
</dbReference>
<gene>
    <name evidence="12" type="ORF">UY23_C0001G0169</name>
</gene>
<dbReference type="GO" id="GO:0006281">
    <property type="term" value="P:DNA repair"/>
    <property type="evidence" value="ECO:0007669"/>
    <property type="project" value="UniProtKB-KW"/>
</dbReference>
<organism evidence="12 13">
    <name type="scientific">Candidatus Jorgensenbacteria bacterium GW2011_GWA1_48_11</name>
    <dbReference type="NCBI Taxonomy" id="1618660"/>
    <lineage>
        <taxon>Bacteria</taxon>
        <taxon>Candidatus Joergenseniibacteriota</taxon>
    </lineage>
</organism>
<evidence type="ECO:0000256" key="1">
    <source>
        <dbReference type="ARBA" id="ARBA00009518"/>
    </source>
</evidence>
<evidence type="ECO:0000256" key="3">
    <source>
        <dbReference type="ARBA" id="ARBA00022722"/>
    </source>
</evidence>
<dbReference type="EMBL" id="LCPF01000001">
    <property type="protein sequence ID" value="KKU91563.1"/>
    <property type="molecule type" value="Genomic_DNA"/>
</dbReference>
<dbReference type="GO" id="GO:0016787">
    <property type="term" value="F:hydrolase activity"/>
    <property type="evidence" value="ECO:0007669"/>
    <property type="project" value="UniProtKB-KW"/>
</dbReference>
<comment type="caution">
    <text evidence="12">The sequence shown here is derived from an EMBL/GenBank/DDBJ whole genome shotgun (WGS) entry which is preliminary data.</text>
</comment>
<evidence type="ECO:0000256" key="8">
    <source>
        <dbReference type="ARBA" id="ARBA00022842"/>
    </source>
</evidence>
<keyword evidence="10" id="KW-0233">DNA recombination</keyword>
<evidence type="ECO:0000313" key="12">
    <source>
        <dbReference type="EMBL" id="KKU91563.1"/>
    </source>
</evidence>
<keyword evidence="2" id="KW-0963">Cytoplasm</keyword>
<keyword evidence="8" id="KW-0460">Magnesium</keyword>
<keyword evidence="11" id="KW-0234">DNA repair</keyword>
<dbReference type="GO" id="GO:0006310">
    <property type="term" value="P:DNA recombination"/>
    <property type="evidence" value="ECO:0007669"/>
    <property type="project" value="UniProtKB-KW"/>
</dbReference>
<dbReference type="GO" id="GO:0046872">
    <property type="term" value="F:metal ion binding"/>
    <property type="evidence" value="ECO:0007669"/>
    <property type="project" value="UniProtKB-KW"/>
</dbReference>
<dbReference type="SUPFAM" id="SSF53098">
    <property type="entry name" value="Ribonuclease H-like"/>
    <property type="match status" value="1"/>
</dbReference>
<keyword evidence="9" id="KW-0238">DNA-binding</keyword>
<dbReference type="GO" id="GO:0004520">
    <property type="term" value="F:DNA endonuclease activity"/>
    <property type="evidence" value="ECO:0007669"/>
    <property type="project" value="InterPro"/>
</dbReference>
<dbReference type="InterPro" id="IPR002176">
    <property type="entry name" value="X-over_junc_endoDNase_RuvC"/>
</dbReference>
<dbReference type="GO" id="GO:0003677">
    <property type="term" value="F:DNA binding"/>
    <property type="evidence" value="ECO:0007669"/>
    <property type="project" value="UniProtKB-KW"/>
</dbReference>
<accession>A0A0G1WMK9</accession>
<proteinExistence type="inferred from homology"/>
<dbReference type="Pfam" id="PF02075">
    <property type="entry name" value="RuvC"/>
    <property type="match status" value="1"/>
</dbReference>
<keyword evidence="5" id="KW-0255">Endonuclease</keyword>
<protein>
    <submittedName>
        <fullName evidence="12">Crossover junction endodeoxyribonuclease RuvC</fullName>
    </submittedName>
</protein>